<dbReference type="EMBL" id="LAZR01049769">
    <property type="protein sequence ID" value="KKK88865.1"/>
    <property type="molecule type" value="Genomic_DNA"/>
</dbReference>
<comment type="caution">
    <text evidence="1">The sequence shown here is derived from an EMBL/GenBank/DDBJ whole genome shotgun (WGS) entry which is preliminary data.</text>
</comment>
<reference evidence="1" key="1">
    <citation type="journal article" date="2015" name="Nature">
        <title>Complex archaea that bridge the gap between prokaryotes and eukaryotes.</title>
        <authorList>
            <person name="Spang A."/>
            <person name="Saw J.H."/>
            <person name="Jorgensen S.L."/>
            <person name="Zaremba-Niedzwiedzka K."/>
            <person name="Martijn J."/>
            <person name="Lind A.E."/>
            <person name="van Eijk R."/>
            <person name="Schleper C."/>
            <person name="Guy L."/>
            <person name="Ettema T.J."/>
        </authorList>
    </citation>
    <scope>NUCLEOTIDE SEQUENCE</scope>
</reference>
<gene>
    <name evidence="1" type="ORF">LCGC14_2738830</name>
</gene>
<accession>A0A0F8ZSE9</accession>
<sequence length="84" mass="9641">MIYELEITYTDYSNPKVPVRSKEFKFDSKQARDTAHADAVSRINQKGGIITIKNMSNGGKETFTYDKITSVNISEFDDNYSWYG</sequence>
<organism evidence="1">
    <name type="scientific">marine sediment metagenome</name>
    <dbReference type="NCBI Taxonomy" id="412755"/>
    <lineage>
        <taxon>unclassified sequences</taxon>
        <taxon>metagenomes</taxon>
        <taxon>ecological metagenomes</taxon>
    </lineage>
</organism>
<proteinExistence type="predicted"/>
<protein>
    <submittedName>
        <fullName evidence="1">Uncharacterized protein</fullName>
    </submittedName>
</protein>
<evidence type="ECO:0000313" key="1">
    <source>
        <dbReference type="EMBL" id="KKK88865.1"/>
    </source>
</evidence>
<dbReference type="AlphaFoldDB" id="A0A0F8ZSE9"/>
<name>A0A0F8ZSE9_9ZZZZ</name>